<feature type="region of interest" description="Disordered" evidence="10">
    <location>
        <begin position="433"/>
        <end position="535"/>
    </location>
</feature>
<dbReference type="GO" id="GO:0003924">
    <property type="term" value="F:GTPase activity"/>
    <property type="evidence" value="ECO:0007669"/>
    <property type="project" value="UniProtKB-UniRule"/>
</dbReference>
<dbReference type="SUPFAM" id="SSF102741">
    <property type="entry name" value="Obg GTP-binding protein C-terminal domain"/>
    <property type="match status" value="1"/>
</dbReference>
<dbReference type="InterPro" id="IPR006169">
    <property type="entry name" value="GTP1_OBG_dom"/>
</dbReference>
<dbReference type="Pfam" id="PF09269">
    <property type="entry name" value="DUF1967"/>
    <property type="match status" value="1"/>
</dbReference>
<dbReference type="InterPro" id="IPR045086">
    <property type="entry name" value="OBG_GTPase"/>
</dbReference>
<evidence type="ECO:0000259" key="11">
    <source>
        <dbReference type="PROSITE" id="PS51710"/>
    </source>
</evidence>
<dbReference type="PANTHER" id="PTHR11702">
    <property type="entry name" value="DEVELOPMENTALLY REGULATED GTP-BINDING PROTEIN-RELATED"/>
    <property type="match status" value="1"/>
</dbReference>
<evidence type="ECO:0000313" key="14">
    <source>
        <dbReference type="EMBL" id="GGJ74196.1"/>
    </source>
</evidence>
<dbReference type="EC" id="3.6.5.-" evidence="9"/>
<feature type="binding site" evidence="9">
    <location>
        <begin position="214"/>
        <end position="217"/>
    </location>
    <ligand>
        <name>GTP</name>
        <dbReference type="ChEBI" id="CHEBI:37565"/>
    </ligand>
</feature>
<feature type="domain" description="Obg" evidence="13">
    <location>
        <begin position="4"/>
        <end position="161"/>
    </location>
</feature>
<dbReference type="CDD" id="cd01898">
    <property type="entry name" value="Obg"/>
    <property type="match status" value="1"/>
</dbReference>
<feature type="binding site" evidence="9">
    <location>
        <position position="195"/>
    </location>
    <ligand>
        <name>Mg(2+)</name>
        <dbReference type="ChEBI" id="CHEBI:18420"/>
    </ligand>
</feature>
<dbReference type="SUPFAM" id="SSF82051">
    <property type="entry name" value="Obg GTP-binding protein N-terminal domain"/>
    <property type="match status" value="1"/>
</dbReference>
<evidence type="ECO:0000256" key="8">
    <source>
        <dbReference type="ARBA" id="ARBA00023134"/>
    </source>
</evidence>
<evidence type="ECO:0000256" key="7">
    <source>
        <dbReference type="ARBA" id="ARBA00022842"/>
    </source>
</evidence>
<dbReference type="FunFam" id="2.70.210.12:FF:000001">
    <property type="entry name" value="GTPase Obg"/>
    <property type="match status" value="1"/>
</dbReference>
<dbReference type="SUPFAM" id="SSF52540">
    <property type="entry name" value="P-loop containing nucleoside triphosphate hydrolases"/>
    <property type="match status" value="1"/>
</dbReference>
<dbReference type="NCBIfam" id="TIGR02729">
    <property type="entry name" value="Obg_CgtA"/>
    <property type="match status" value="1"/>
</dbReference>
<feature type="compositionally biased region" description="Basic and acidic residues" evidence="10">
    <location>
        <begin position="443"/>
        <end position="454"/>
    </location>
</feature>
<gene>
    <name evidence="9 14" type="primary">obg</name>
    <name evidence="14" type="ORF">GCM10010123_00200</name>
</gene>
<keyword evidence="7 9" id="KW-0460">Magnesium</keyword>
<feature type="binding site" evidence="9">
    <location>
        <begin position="168"/>
        <end position="175"/>
    </location>
    <ligand>
        <name>GTP</name>
        <dbReference type="ChEBI" id="CHEBI:37565"/>
    </ligand>
</feature>
<evidence type="ECO:0000313" key="15">
    <source>
        <dbReference type="Proteomes" id="UP000649739"/>
    </source>
</evidence>
<evidence type="ECO:0000256" key="4">
    <source>
        <dbReference type="ARBA" id="ARBA00022723"/>
    </source>
</evidence>
<dbReference type="InterPro" id="IPR014100">
    <property type="entry name" value="GTP-bd_Obg/CgtA"/>
</dbReference>
<dbReference type="InterPro" id="IPR006073">
    <property type="entry name" value="GTP-bd"/>
</dbReference>
<dbReference type="InterPro" id="IPR015349">
    <property type="entry name" value="OCT_dom"/>
</dbReference>
<protein>
    <recommendedName>
        <fullName evidence="9">GTPase Obg</fullName>
        <ecNumber evidence="9">3.6.5.-</ecNumber>
    </recommendedName>
    <alternativeName>
        <fullName evidence="9">GTP-binding protein Obg</fullName>
    </alternativeName>
</protein>
<reference evidence="14" key="1">
    <citation type="journal article" date="2014" name="Int. J. Syst. Evol. Microbiol.">
        <title>Complete genome sequence of Corynebacterium casei LMG S-19264T (=DSM 44701T), isolated from a smear-ripened cheese.</title>
        <authorList>
            <consortium name="US DOE Joint Genome Institute (JGI-PGF)"/>
            <person name="Walter F."/>
            <person name="Albersmeier A."/>
            <person name="Kalinowski J."/>
            <person name="Ruckert C."/>
        </authorList>
    </citation>
    <scope>NUCLEOTIDE SEQUENCE</scope>
    <source>
        <strain evidence="14">JCM 3090</strain>
    </source>
</reference>
<feature type="binding site" evidence="9">
    <location>
        <begin position="313"/>
        <end position="315"/>
    </location>
    <ligand>
        <name>GTP</name>
        <dbReference type="ChEBI" id="CHEBI:37565"/>
    </ligand>
</feature>
<organism evidence="14 15">
    <name type="scientific">Pilimelia anulata</name>
    <dbReference type="NCBI Taxonomy" id="53371"/>
    <lineage>
        <taxon>Bacteria</taxon>
        <taxon>Bacillati</taxon>
        <taxon>Actinomycetota</taxon>
        <taxon>Actinomycetes</taxon>
        <taxon>Micromonosporales</taxon>
        <taxon>Micromonosporaceae</taxon>
        <taxon>Pilimelia</taxon>
    </lineage>
</organism>
<feature type="compositionally biased region" description="Low complexity" evidence="10">
    <location>
        <begin position="482"/>
        <end position="535"/>
    </location>
</feature>
<keyword evidence="15" id="KW-1185">Reference proteome</keyword>
<dbReference type="InterPro" id="IPR031167">
    <property type="entry name" value="G_OBG"/>
</dbReference>
<dbReference type="GO" id="GO:0042254">
    <property type="term" value="P:ribosome biogenesis"/>
    <property type="evidence" value="ECO:0007669"/>
    <property type="project" value="UniProtKB-UniRule"/>
</dbReference>
<evidence type="ECO:0000256" key="10">
    <source>
        <dbReference type="SAM" id="MobiDB-lite"/>
    </source>
</evidence>
<dbReference type="Gene3D" id="3.30.300.350">
    <property type="entry name" value="GTP-binding protein OBG, C-terminal domain"/>
    <property type="match status" value="1"/>
</dbReference>
<dbReference type="Gene3D" id="3.40.50.300">
    <property type="entry name" value="P-loop containing nucleotide triphosphate hydrolases"/>
    <property type="match status" value="1"/>
</dbReference>
<evidence type="ECO:0000256" key="6">
    <source>
        <dbReference type="ARBA" id="ARBA00022801"/>
    </source>
</evidence>
<evidence type="ECO:0000259" key="12">
    <source>
        <dbReference type="PROSITE" id="PS51881"/>
    </source>
</evidence>
<dbReference type="InterPro" id="IPR006074">
    <property type="entry name" value="GTP1-OBG_CS"/>
</dbReference>
<dbReference type="NCBIfam" id="NF008954">
    <property type="entry name" value="PRK12296.1"/>
    <property type="match status" value="1"/>
</dbReference>
<evidence type="ECO:0000256" key="9">
    <source>
        <dbReference type="HAMAP-Rule" id="MF_01454"/>
    </source>
</evidence>
<dbReference type="PROSITE" id="PS00905">
    <property type="entry name" value="GTP1_OBG"/>
    <property type="match status" value="1"/>
</dbReference>
<comment type="similarity">
    <text evidence="2 9">Belongs to the TRAFAC class OBG-HflX-like GTPase superfamily. OBG GTPase family.</text>
</comment>
<dbReference type="PROSITE" id="PS51881">
    <property type="entry name" value="OCT"/>
    <property type="match status" value="1"/>
</dbReference>
<dbReference type="InterPro" id="IPR036726">
    <property type="entry name" value="GTP1_OBG_dom_sf"/>
</dbReference>
<feature type="binding site" evidence="9">
    <location>
        <position position="175"/>
    </location>
    <ligand>
        <name>Mg(2+)</name>
        <dbReference type="ChEBI" id="CHEBI:18420"/>
    </ligand>
</feature>
<name>A0A8J3F7U3_9ACTN</name>
<evidence type="ECO:0000256" key="2">
    <source>
        <dbReference type="ARBA" id="ARBA00007699"/>
    </source>
</evidence>
<keyword evidence="4 9" id="KW-0479">Metal-binding</keyword>
<feature type="domain" description="OBG-type G" evidence="11">
    <location>
        <begin position="162"/>
        <end position="332"/>
    </location>
</feature>
<dbReference type="NCBIfam" id="TIGR03595">
    <property type="entry name" value="Obg_CgtA_exten"/>
    <property type="match status" value="1"/>
</dbReference>
<dbReference type="EMBL" id="BMQB01000001">
    <property type="protein sequence ID" value="GGJ74196.1"/>
    <property type="molecule type" value="Genomic_DNA"/>
</dbReference>
<accession>A0A8J3F7U3</accession>
<dbReference type="Pfam" id="PF01926">
    <property type="entry name" value="MMR_HSR1"/>
    <property type="match status" value="1"/>
</dbReference>
<keyword evidence="3 9" id="KW-0963">Cytoplasm</keyword>
<reference evidence="14" key="2">
    <citation type="submission" date="2020-09" db="EMBL/GenBank/DDBJ databases">
        <authorList>
            <person name="Sun Q."/>
            <person name="Ohkuma M."/>
        </authorList>
    </citation>
    <scope>NUCLEOTIDE SEQUENCE</scope>
    <source>
        <strain evidence="14">JCM 3090</strain>
    </source>
</reference>
<dbReference type="Proteomes" id="UP000649739">
    <property type="component" value="Unassembled WGS sequence"/>
</dbReference>
<evidence type="ECO:0000256" key="3">
    <source>
        <dbReference type="ARBA" id="ARBA00022490"/>
    </source>
</evidence>
<proteinExistence type="inferred from homology"/>
<dbReference type="GO" id="GO:0005525">
    <property type="term" value="F:GTP binding"/>
    <property type="evidence" value="ECO:0007669"/>
    <property type="project" value="UniProtKB-UniRule"/>
</dbReference>
<comment type="subcellular location">
    <subcellularLocation>
        <location evidence="9">Cytoplasm</location>
    </subcellularLocation>
</comment>
<feature type="binding site" evidence="9">
    <location>
        <begin position="284"/>
        <end position="287"/>
    </location>
    <ligand>
        <name>GTP</name>
        <dbReference type="ChEBI" id="CHEBI:37565"/>
    </ligand>
</feature>
<comment type="caution">
    <text evidence="14">The sequence shown here is derived from an EMBL/GenBank/DDBJ whole genome shotgun (WGS) entry which is preliminary data.</text>
</comment>
<sequence>MAVAMFVDRVVLHLQAGNGGHGCVSIHREKFKPFGGPDGGDGGHGGDVTLVVDPAVHTLLDFHFRPHIKAENGKGGAGSNRDGANGKGLVLRVPDGTVVQTPDGEVLADLIGAGTTYEAARGGRGGRGNAALANARRKAPGFAELGEPGDAYDVVLELKSVADVGLVGFPSAGKSSLIAVISAAKPKIADYPFTTLVPNLGVVQAGEGTFTVADVPGLIPGAATGKGLGLEFLRHIERCAVLVHVVDTATEEPGRDPVADIEAIEAELTAYGGLADRPRLVVLNKIDVPDGRDLAEIVRADVDRFGWPVHEVSTASREGLRPLVFAMAATVDAHRAAQPVLEPTRIVLRPPAVDESGFRIETVDEDVYEVRGEKPRRWVRQTNFDNDEAVGYLADRLARLGVEDALAKAGATPGCTVRIGEREFDWQPTVYAGAAYTPGSRGADTRLEDPERRTSAAQRLAARKARRRRPEDGAAGAGESHPPVAGSAESGAAGPAESGVDGSAAPGAVGSVEPGVAGSAASGVDGAGESRLGSG</sequence>
<keyword evidence="5 9" id="KW-0547">Nucleotide-binding</keyword>
<comment type="function">
    <text evidence="9">An essential GTPase which binds GTP, GDP and possibly (p)ppGpp with moderate affinity, with high nucleotide exchange rates and a fairly low GTP hydrolysis rate. Plays a role in control of the cell cycle, stress response, ribosome biogenesis and in those bacteria that undergo differentiation, in morphogenesis control.</text>
</comment>
<dbReference type="PANTHER" id="PTHR11702:SF31">
    <property type="entry name" value="MITOCHONDRIAL RIBOSOME-ASSOCIATED GTPASE 2"/>
    <property type="match status" value="1"/>
</dbReference>
<dbReference type="PRINTS" id="PR00326">
    <property type="entry name" value="GTP1OBG"/>
</dbReference>
<dbReference type="InterPro" id="IPR036346">
    <property type="entry name" value="GTP-bd_prot_GTP1/OBG_C_sf"/>
</dbReference>
<dbReference type="InterPro" id="IPR027417">
    <property type="entry name" value="P-loop_NTPase"/>
</dbReference>
<feature type="binding site" evidence="9">
    <location>
        <begin position="193"/>
        <end position="197"/>
    </location>
    <ligand>
        <name>GTP</name>
        <dbReference type="ChEBI" id="CHEBI:37565"/>
    </ligand>
</feature>
<dbReference type="NCBIfam" id="NF008955">
    <property type="entry name" value="PRK12297.1"/>
    <property type="match status" value="1"/>
</dbReference>
<dbReference type="AlphaFoldDB" id="A0A8J3F7U3"/>
<evidence type="ECO:0000256" key="1">
    <source>
        <dbReference type="ARBA" id="ARBA00001946"/>
    </source>
</evidence>
<evidence type="ECO:0000259" key="13">
    <source>
        <dbReference type="PROSITE" id="PS51883"/>
    </source>
</evidence>
<dbReference type="HAMAP" id="MF_01454">
    <property type="entry name" value="GTPase_Obg"/>
    <property type="match status" value="1"/>
</dbReference>
<keyword evidence="6 9" id="KW-0378">Hydrolase</keyword>
<dbReference type="NCBIfam" id="NF008956">
    <property type="entry name" value="PRK12299.1"/>
    <property type="match status" value="1"/>
</dbReference>
<comment type="subunit">
    <text evidence="9">Monomer.</text>
</comment>
<dbReference type="GO" id="GO:0000287">
    <property type="term" value="F:magnesium ion binding"/>
    <property type="evidence" value="ECO:0007669"/>
    <property type="project" value="InterPro"/>
</dbReference>
<dbReference type="GO" id="GO:0005737">
    <property type="term" value="C:cytoplasm"/>
    <property type="evidence" value="ECO:0007669"/>
    <property type="project" value="UniProtKB-SubCell"/>
</dbReference>
<dbReference type="PROSITE" id="PS51710">
    <property type="entry name" value="G_OBG"/>
    <property type="match status" value="1"/>
</dbReference>
<dbReference type="Pfam" id="PF01018">
    <property type="entry name" value="GTP1_OBG"/>
    <property type="match status" value="1"/>
</dbReference>
<evidence type="ECO:0000256" key="5">
    <source>
        <dbReference type="ARBA" id="ARBA00022741"/>
    </source>
</evidence>
<dbReference type="Gene3D" id="2.70.210.12">
    <property type="entry name" value="GTP1/OBG domain"/>
    <property type="match status" value="1"/>
</dbReference>
<comment type="cofactor">
    <cofactor evidence="1 9">
        <name>Mg(2+)</name>
        <dbReference type="ChEBI" id="CHEBI:18420"/>
    </cofactor>
</comment>
<keyword evidence="8 9" id="KW-0342">GTP-binding</keyword>
<feature type="domain" description="OCT" evidence="12">
    <location>
        <begin position="350"/>
        <end position="428"/>
    </location>
</feature>
<dbReference type="PROSITE" id="PS51883">
    <property type="entry name" value="OBG"/>
    <property type="match status" value="1"/>
</dbReference>